<accession>A0ABP0Y012</accession>
<evidence type="ECO:0000313" key="2">
    <source>
        <dbReference type="Proteomes" id="UP001642487"/>
    </source>
</evidence>
<dbReference type="Proteomes" id="UP001642487">
    <property type="component" value="Chromosome 11"/>
</dbReference>
<protein>
    <submittedName>
        <fullName evidence="1">Uncharacterized protein</fullName>
    </submittedName>
</protein>
<keyword evidence="2" id="KW-1185">Reference proteome</keyword>
<feature type="non-terminal residue" evidence="1">
    <location>
        <position position="1"/>
    </location>
</feature>
<reference evidence="1 2" key="1">
    <citation type="submission" date="2024-03" db="EMBL/GenBank/DDBJ databases">
        <authorList>
            <person name="Gkanogiannis A."/>
            <person name="Becerra Lopez-Lavalle L."/>
        </authorList>
    </citation>
    <scope>NUCLEOTIDE SEQUENCE [LARGE SCALE GENOMIC DNA]</scope>
</reference>
<name>A0ABP0Y012_9ROSI</name>
<dbReference type="EMBL" id="OZ021745">
    <property type="protein sequence ID" value="CAK9313757.1"/>
    <property type="molecule type" value="Genomic_DNA"/>
</dbReference>
<gene>
    <name evidence="1" type="ORF">CITCOLO1_LOCUS5492</name>
</gene>
<evidence type="ECO:0000313" key="1">
    <source>
        <dbReference type="EMBL" id="CAK9313757.1"/>
    </source>
</evidence>
<organism evidence="1 2">
    <name type="scientific">Citrullus colocynthis</name>
    <name type="common">colocynth</name>
    <dbReference type="NCBI Taxonomy" id="252529"/>
    <lineage>
        <taxon>Eukaryota</taxon>
        <taxon>Viridiplantae</taxon>
        <taxon>Streptophyta</taxon>
        <taxon>Embryophyta</taxon>
        <taxon>Tracheophyta</taxon>
        <taxon>Spermatophyta</taxon>
        <taxon>Magnoliopsida</taxon>
        <taxon>eudicotyledons</taxon>
        <taxon>Gunneridae</taxon>
        <taxon>Pentapetalae</taxon>
        <taxon>rosids</taxon>
        <taxon>fabids</taxon>
        <taxon>Cucurbitales</taxon>
        <taxon>Cucurbitaceae</taxon>
        <taxon>Benincaseae</taxon>
        <taxon>Citrullus</taxon>
    </lineage>
</organism>
<proteinExistence type="predicted"/>
<sequence>MASDVILLRVVQPGEDVVENEVEDLFGTQVVPYGHNFETENRRKNYFVELDINEEEDI</sequence>